<name>A0A915WSX4_9ARCH</name>
<evidence type="ECO:0000313" key="3">
    <source>
        <dbReference type="Proteomes" id="UP001055553"/>
    </source>
</evidence>
<reference evidence="3" key="1">
    <citation type="journal article" date="2022" name="Int. J. Syst. Evol. Microbiol.">
        <title>Nanobdella aerobiophila gen. nov., sp. nov., a thermoacidophilic, obligate ectosymbiotic archaeon, and proposal of Nanobdellaceae fam. nov., Nanobdellales ord. nov. and Nanobdellia class. nov.</title>
        <authorList>
            <person name="Kato S."/>
            <person name="Ogasawara A."/>
            <person name="Itoh T."/>
            <person name="Sakai H.D."/>
            <person name="Shimizu M."/>
            <person name="Yuki M."/>
            <person name="Kaneko M."/>
            <person name="Takashina T."/>
            <person name="Ohkuma M."/>
        </authorList>
    </citation>
    <scope>NUCLEOTIDE SEQUENCE [LARGE SCALE GENOMIC DNA]</scope>
    <source>
        <strain evidence="3">MJ1</strain>
    </source>
</reference>
<evidence type="ECO:0000313" key="2">
    <source>
        <dbReference type="EMBL" id="BBL45760.1"/>
    </source>
</evidence>
<dbReference type="RefSeq" id="WP_258393073.1">
    <property type="nucleotide sequence ID" value="NZ_AP019769.1"/>
</dbReference>
<gene>
    <name evidence="2" type="ORF">MJ1_0613</name>
</gene>
<keyword evidence="3" id="KW-1185">Reference proteome</keyword>
<dbReference type="GeneID" id="74568558"/>
<sequence length="270" mass="30508">MSVNIPVNPDSEKLAIDYILNHTKDLGKGDLDTQFMVLKEKKSELEKLLGREKGYDKEFMKKEFNPYYIGLGEAPADYLLSKLVGTMNNTNKFGLALFYAGLLVNNRDSQPKFSTKRGEYDRDIEQLYRIFGKELGFKTKEDFEAGAREYLNSLYALRYELINNAYNKIINEGKQGDISYNELSRAYSSLINAYVQKVGTNLLAIKEMIGLEKLAEYLMNLGVAGDKDYLSQLAKSNYSPASQALNNPTQSTHQQNPASKDQPPSPYVVS</sequence>
<feature type="compositionally biased region" description="Polar residues" evidence="1">
    <location>
        <begin position="240"/>
        <end position="259"/>
    </location>
</feature>
<accession>A0A915WSX4</accession>
<dbReference type="EMBL" id="AP019769">
    <property type="protein sequence ID" value="BBL45760.1"/>
    <property type="molecule type" value="Genomic_DNA"/>
</dbReference>
<organism evidence="2 3">
    <name type="scientific">Nanobdella aerobiophila</name>
    <dbReference type="NCBI Taxonomy" id="2586965"/>
    <lineage>
        <taxon>Archaea</taxon>
        <taxon>Nanobdellota</taxon>
        <taxon>Nanobdellia</taxon>
        <taxon>Nanobdellales</taxon>
        <taxon>Nanobdellaceae</taxon>
        <taxon>Nanobdella</taxon>
    </lineage>
</organism>
<protein>
    <submittedName>
        <fullName evidence="2">Uncharacterized protein</fullName>
    </submittedName>
</protein>
<dbReference type="AlphaFoldDB" id="A0A915WSX4"/>
<dbReference type="KEGG" id="naer:MJ1_0613"/>
<dbReference type="Proteomes" id="UP001055553">
    <property type="component" value="Chromosome"/>
</dbReference>
<proteinExistence type="predicted"/>
<evidence type="ECO:0000256" key="1">
    <source>
        <dbReference type="SAM" id="MobiDB-lite"/>
    </source>
</evidence>
<feature type="region of interest" description="Disordered" evidence="1">
    <location>
        <begin position="240"/>
        <end position="270"/>
    </location>
</feature>